<dbReference type="SUPFAM" id="SSF82185">
    <property type="entry name" value="Histone H3 K4-specific methyltransferase SET7/9 N-terminal domain"/>
    <property type="match status" value="1"/>
</dbReference>
<sequence>MEGKTLQNNNQFKEYFHQFEPKSSLFLYINSKQMIPDSKEYLSDEYWRVLNKNKSYIESFPIAGLQIRPSGKLLTTSIILNYMPQKEMLSWSQLFLPIEVEEIDTVQELAFPQKEEEINIDDIFPEDLTDKKLTGTYANGQVKFEVSLKNGLKDGSYKEYDSLGNVIIKGRYKKNKKYGVWKYYTSKGKLTRKEKF</sequence>
<dbReference type="AlphaFoldDB" id="A0A3B0U7M4"/>
<protein>
    <recommendedName>
        <fullName evidence="2">MORN repeat protein</fullName>
    </recommendedName>
</protein>
<proteinExistence type="predicted"/>
<dbReference type="EMBL" id="UOES01000093">
    <property type="protein sequence ID" value="VAW26378.1"/>
    <property type="molecule type" value="Genomic_DNA"/>
</dbReference>
<gene>
    <name evidence="1" type="ORF">MNBD_BACTEROID06-596</name>
</gene>
<reference evidence="1" key="1">
    <citation type="submission" date="2018-06" db="EMBL/GenBank/DDBJ databases">
        <authorList>
            <person name="Zhirakovskaya E."/>
        </authorList>
    </citation>
    <scope>NUCLEOTIDE SEQUENCE</scope>
</reference>
<organism evidence="1">
    <name type="scientific">hydrothermal vent metagenome</name>
    <dbReference type="NCBI Taxonomy" id="652676"/>
    <lineage>
        <taxon>unclassified sequences</taxon>
        <taxon>metagenomes</taxon>
        <taxon>ecological metagenomes</taxon>
    </lineage>
</organism>
<dbReference type="Gene3D" id="2.20.110.10">
    <property type="entry name" value="Histone H3 K4-specific methyltransferase SET7/9 N-terminal domain"/>
    <property type="match status" value="1"/>
</dbReference>
<evidence type="ECO:0008006" key="2">
    <source>
        <dbReference type="Google" id="ProtNLM"/>
    </source>
</evidence>
<name>A0A3B0U7M4_9ZZZZ</name>
<accession>A0A3B0U7M4</accession>
<evidence type="ECO:0000313" key="1">
    <source>
        <dbReference type="EMBL" id="VAW26378.1"/>
    </source>
</evidence>